<dbReference type="InterPro" id="IPR036514">
    <property type="entry name" value="SGNH_hydro_sf"/>
</dbReference>
<feature type="domain" description="Sialate O-acetylesterase" evidence="3">
    <location>
        <begin position="283"/>
        <end position="375"/>
    </location>
</feature>
<dbReference type="GO" id="GO:0001681">
    <property type="term" value="F:sialate O-acetylesterase activity"/>
    <property type="evidence" value="ECO:0007669"/>
    <property type="project" value="InterPro"/>
</dbReference>
<comment type="caution">
    <text evidence="4">The sequence shown here is derived from an EMBL/GenBank/DDBJ whole genome shotgun (WGS) entry which is preliminary data.</text>
</comment>
<dbReference type="InterPro" id="IPR039329">
    <property type="entry name" value="SIAE"/>
</dbReference>
<keyword evidence="1" id="KW-0378">Hydrolase</keyword>
<dbReference type="InterPro" id="IPR005181">
    <property type="entry name" value="SASA"/>
</dbReference>
<proteinExistence type="predicted"/>
<protein>
    <submittedName>
        <fullName evidence="4">Sialate O-acetylesterase</fullName>
    </submittedName>
</protein>
<keyword evidence="2" id="KW-0732">Signal</keyword>
<dbReference type="Pfam" id="PF03629">
    <property type="entry name" value="SASA"/>
    <property type="match status" value="2"/>
</dbReference>
<dbReference type="GO" id="GO:0005975">
    <property type="term" value="P:carbohydrate metabolic process"/>
    <property type="evidence" value="ECO:0007669"/>
    <property type="project" value="TreeGrafter"/>
</dbReference>
<evidence type="ECO:0000313" key="4">
    <source>
        <dbReference type="EMBL" id="OUO02401.1"/>
    </source>
</evidence>
<name>A0A1Y3Z7B0_9BACE</name>
<dbReference type="SUPFAM" id="SSF52266">
    <property type="entry name" value="SGNH hydrolase"/>
    <property type="match status" value="2"/>
</dbReference>
<evidence type="ECO:0000259" key="3">
    <source>
        <dbReference type="Pfam" id="PF03629"/>
    </source>
</evidence>
<dbReference type="AlphaFoldDB" id="A0A1Y3Z7B0"/>
<feature type="signal peptide" evidence="2">
    <location>
        <begin position="1"/>
        <end position="19"/>
    </location>
</feature>
<feature type="chain" id="PRO_5013119343" evidence="2">
    <location>
        <begin position="20"/>
        <end position="752"/>
    </location>
</feature>
<gene>
    <name evidence="4" type="ORF">B5F97_02450</name>
</gene>
<sequence length="752" mass="84703">MKRILSSLYLLLISIALLANDRFAVADIFTDHMVLQRNANVKVWGEGTDGSQIEVRFEGQNRKTVVAKGKWTVDLKTGEAGGPYKLEIVNGNHKICFKDVFVGDVWLAGGQSNMEFALRRVKDAQAEISLADYPQIRYYKVPRKFYPEQKVPGTSWKACSPETATDFAAIAYYFAKNIHKELNIPIGIIQVPVGGTTVEAWTSRKLLMSDKDFRPLLEYYDSIANSYRPGEYEKLYNNYHSSLAEYNKLSAEKKRYINKPSEPMGKWNFRRPVGLSETMLSAACPYTLKGFIFYQGESNTARGAQYRKLFPAMIKEWRTLWGQGDIPFLFVQLPRFETKTRYWNELREAQYLTSLRVKNTGMAVAFDQGNPKDIHPIVKDTVGWRLAQLALGKVYGKKTIYQGPEFKKLSKAGNGSLLLDFINTGTGIIAKDGAASLSGFMVAGKDGKFYPAEAVIVSNSQVRVSSEQVQAPIDVRYLWVNSANPNFFNREGFPACPFRTDSYRLETEGVYVNPEPVVPKLDLFLFIGQSNMAGRGYITDNYKSSIKDVYLLTPTGTMEQARNPLNKYSTIRKQLDLQGVGPAYSFAKAITEKTGHQLGLVVNARGGSSINSWLKGARDDYYGEALSRIRQAMKYGKLKAIIWHQGESDSREPGLYMEKLKKLVADLRQDVGNENLPVIVGEIADWRANGTSEAFNKMLRTVPQHIPYSYCVSSRELVPLINESDPHFSADSQIILGRRYAEAAYEACYSQK</sequence>
<dbReference type="Gene3D" id="3.40.50.1110">
    <property type="entry name" value="SGNH hydrolase"/>
    <property type="match status" value="2"/>
</dbReference>
<accession>A0A1Y3Z7B0</accession>
<dbReference type="PANTHER" id="PTHR22901">
    <property type="entry name" value="SIALATE O-ACETYLESTERASE"/>
    <property type="match status" value="1"/>
</dbReference>
<evidence type="ECO:0000313" key="5">
    <source>
        <dbReference type="Proteomes" id="UP000195386"/>
    </source>
</evidence>
<feature type="domain" description="Sialate O-acetylesterase" evidence="3">
    <location>
        <begin position="521"/>
        <end position="745"/>
    </location>
</feature>
<reference evidence="5" key="1">
    <citation type="submission" date="2017-04" db="EMBL/GenBank/DDBJ databases">
        <title>Function of individual gut microbiota members based on whole genome sequencing of pure cultures obtained from chicken caecum.</title>
        <authorList>
            <person name="Medvecky M."/>
            <person name="Cejkova D."/>
            <person name="Polansky O."/>
            <person name="Karasova D."/>
            <person name="Kubasova T."/>
            <person name="Cizek A."/>
            <person name="Rychlik I."/>
        </authorList>
    </citation>
    <scope>NUCLEOTIDE SEQUENCE [LARGE SCALE GENOMIC DNA]</scope>
    <source>
        <strain evidence="5">An43</strain>
    </source>
</reference>
<organism evidence="4 5">
    <name type="scientific">Bacteroides clarus</name>
    <dbReference type="NCBI Taxonomy" id="626929"/>
    <lineage>
        <taxon>Bacteria</taxon>
        <taxon>Pseudomonadati</taxon>
        <taxon>Bacteroidota</taxon>
        <taxon>Bacteroidia</taxon>
        <taxon>Bacteroidales</taxon>
        <taxon>Bacteroidaceae</taxon>
        <taxon>Bacteroides</taxon>
    </lineage>
</organism>
<dbReference type="Proteomes" id="UP000195386">
    <property type="component" value="Unassembled WGS sequence"/>
</dbReference>
<dbReference type="RefSeq" id="WP_087425333.1">
    <property type="nucleotide sequence ID" value="NZ_CAMMFP010000010.1"/>
</dbReference>
<dbReference type="EMBL" id="NFII01000002">
    <property type="protein sequence ID" value="OUO02401.1"/>
    <property type="molecule type" value="Genomic_DNA"/>
</dbReference>
<evidence type="ECO:0000256" key="1">
    <source>
        <dbReference type="ARBA" id="ARBA00022801"/>
    </source>
</evidence>
<dbReference type="PANTHER" id="PTHR22901:SF0">
    <property type="entry name" value="SIALATE O-ACETYLESTERASE"/>
    <property type="match status" value="1"/>
</dbReference>
<evidence type="ECO:0000256" key="2">
    <source>
        <dbReference type="SAM" id="SignalP"/>
    </source>
</evidence>